<protein>
    <submittedName>
        <fullName evidence="1">Uncharacterized protein</fullName>
    </submittedName>
</protein>
<gene>
    <name evidence="1" type="ORF">SVIM_LOCUS488581</name>
</gene>
<proteinExistence type="predicted"/>
<dbReference type="AlphaFoldDB" id="A0A6N2NCT4"/>
<organism evidence="1">
    <name type="scientific">Salix viminalis</name>
    <name type="common">Common osier</name>
    <name type="synonym">Basket willow</name>
    <dbReference type="NCBI Taxonomy" id="40686"/>
    <lineage>
        <taxon>Eukaryota</taxon>
        <taxon>Viridiplantae</taxon>
        <taxon>Streptophyta</taxon>
        <taxon>Embryophyta</taxon>
        <taxon>Tracheophyta</taxon>
        <taxon>Spermatophyta</taxon>
        <taxon>Magnoliopsida</taxon>
        <taxon>eudicotyledons</taxon>
        <taxon>Gunneridae</taxon>
        <taxon>Pentapetalae</taxon>
        <taxon>rosids</taxon>
        <taxon>fabids</taxon>
        <taxon>Malpighiales</taxon>
        <taxon>Salicaceae</taxon>
        <taxon>Saliceae</taxon>
        <taxon>Salix</taxon>
    </lineage>
</organism>
<name>A0A6N2NCT4_SALVM</name>
<dbReference type="EMBL" id="CAADRP010002239">
    <property type="protein sequence ID" value="VFU63950.1"/>
    <property type="molecule type" value="Genomic_DNA"/>
</dbReference>
<accession>A0A6N2NCT4</accession>
<reference evidence="1" key="1">
    <citation type="submission" date="2019-03" db="EMBL/GenBank/DDBJ databases">
        <authorList>
            <person name="Mank J."/>
            <person name="Almeida P."/>
        </authorList>
    </citation>
    <scope>NUCLEOTIDE SEQUENCE</scope>
    <source>
        <strain evidence="1">78183</strain>
    </source>
</reference>
<evidence type="ECO:0000313" key="1">
    <source>
        <dbReference type="EMBL" id="VFU63950.1"/>
    </source>
</evidence>
<sequence length="25" mass="3044">MRFTRRQEGVWTNVLMLSTKDSKRC</sequence>